<feature type="compositionally biased region" description="Low complexity" evidence="12">
    <location>
        <begin position="306"/>
        <end position="319"/>
    </location>
</feature>
<dbReference type="GO" id="GO:0008233">
    <property type="term" value="F:peptidase activity"/>
    <property type="evidence" value="ECO:0007669"/>
    <property type="project" value="UniProtKB-KW"/>
</dbReference>
<dbReference type="Proteomes" id="UP000694888">
    <property type="component" value="Unplaced"/>
</dbReference>
<dbReference type="RefSeq" id="XP_005107706.1">
    <property type="nucleotide sequence ID" value="XM_005107649.3"/>
</dbReference>
<feature type="compositionally biased region" description="Polar residues" evidence="12">
    <location>
        <begin position="177"/>
        <end position="208"/>
    </location>
</feature>
<feature type="region of interest" description="Disordered" evidence="12">
    <location>
        <begin position="1"/>
        <end position="32"/>
    </location>
</feature>
<evidence type="ECO:0000256" key="9">
    <source>
        <dbReference type="ARBA" id="ARBA00023006"/>
    </source>
</evidence>
<dbReference type="GeneID" id="101850510"/>
<protein>
    <recommendedName>
        <fullName evidence="11">Cysteine protease</fullName>
        <ecNumber evidence="11">3.4.22.-</ecNumber>
    </recommendedName>
</protein>
<feature type="compositionally biased region" description="Low complexity" evidence="12">
    <location>
        <begin position="45"/>
        <end position="74"/>
    </location>
</feature>
<evidence type="ECO:0000256" key="4">
    <source>
        <dbReference type="ARBA" id="ARBA00022490"/>
    </source>
</evidence>
<feature type="region of interest" description="Disordered" evidence="12">
    <location>
        <begin position="45"/>
        <end position="116"/>
    </location>
</feature>
<keyword evidence="8 11" id="KW-0653">Protein transport</keyword>
<evidence type="ECO:0000256" key="11">
    <source>
        <dbReference type="RuleBase" id="RU363115"/>
    </source>
</evidence>
<feature type="compositionally biased region" description="Polar residues" evidence="12">
    <location>
        <begin position="75"/>
        <end position="111"/>
    </location>
</feature>
<dbReference type="EC" id="3.4.22.-" evidence="11"/>
<keyword evidence="6 11" id="KW-0378">Hydrolase</keyword>
<dbReference type="InterPro" id="IPR038765">
    <property type="entry name" value="Papain-like_cys_pep_sf"/>
</dbReference>
<evidence type="ECO:0000256" key="2">
    <source>
        <dbReference type="ARBA" id="ARBA00010958"/>
    </source>
</evidence>
<keyword evidence="4 11" id="KW-0963">Cytoplasm</keyword>
<feature type="domain" description="Peptidase C54 catalytic" evidence="13">
    <location>
        <begin position="438"/>
        <end position="748"/>
    </location>
</feature>
<feature type="region of interest" description="Disordered" evidence="12">
    <location>
        <begin position="263"/>
        <end position="282"/>
    </location>
</feature>
<accession>A0ABM0K370</accession>
<dbReference type="PANTHER" id="PTHR22624">
    <property type="entry name" value="CYSTEINE PROTEASE ATG4"/>
    <property type="match status" value="1"/>
</dbReference>
<dbReference type="GO" id="GO:0006508">
    <property type="term" value="P:proteolysis"/>
    <property type="evidence" value="ECO:0007669"/>
    <property type="project" value="UniProtKB-KW"/>
</dbReference>
<feature type="region of interest" description="Disordered" evidence="12">
    <location>
        <begin position="141"/>
        <end position="213"/>
    </location>
</feature>
<evidence type="ECO:0000313" key="15">
    <source>
        <dbReference type="RefSeq" id="XP_005107706.1"/>
    </source>
</evidence>
<evidence type="ECO:0000256" key="3">
    <source>
        <dbReference type="ARBA" id="ARBA00022448"/>
    </source>
</evidence>
<organism evidence="14 15">
    <name type="scientific">Aplysia californica</name>
    <name type="common">California sea hare</name>
    <dbReference type="NCBI Taxonomy" id="6500"/>
    <lineage>
        <taxon>Eukaryota</taxon>
        <taxon>Metazoa</taxon>
        <taxon>Spiralia</taxon>
        <taxon>Lophotrochozoa</taxon>
        <taxon>Mollusca</taxon>
        <taxon>Gastropoda</taxon>
        <taxon>Heterobranchia</taxon>
        <taxon>Euthyneura</taxon>
        <taxon>Tectipleura</taxon>
        <taxon>Aplysiida</taxon>
        <taxon>Aplysioidea</taxon>
        <taxon>Aplysiidae</taxon>
        <taxon>Aplysia</taxon>
    </lineage>
</organism>
<proteinExistence type="inferred from homology"/>
<evidence type="ECO:0000256" key="7">
    <source>
        <dbReference type="ARBA" id="ARBA00022807"/>
    </source>
</evidence>
<sequence length="819" mass="90779">MRVDMEQLRDRDRQKNSSQFHGNDNKRSSDDVLSVGSWSEFCAGSGSLSLSSSAESGSRPGSLSSRQGSVSSLSKNSPARTKSLSQDMGFTSTRSPGSSARKSAHSVTSLRHSAESITAGATATTATAATATATAYGPAAAAGASNSVSDGRNRYSAPTKGSPRLSLSEDSDGHSGTGPQNANRHSAFRANSSDSKCTPLQTKQFESWRSSQQTDLQRQQQLMTTMAPTQNLYPILDVVANNVTDGDIPAFTNMGGTSLTNYNALPGGQQTGSGSRPRFFDPYIFKGSSGRQLKKQNQSRGCHQIPNTNSSSSYPPSTSRNQIDDGNVTRDTHHLMNQMEQTSLQGSAFRSQPSISNVNHDLSRLPKSSSNLDSMRGVEHRLEPDNVKTKLMSAWNNFKYGWTLKTKSSMKYDTPLYLLGRIYHKRREEDSQESTEEHEFLKHFCSRVWLTYRSNFYPIPGTRLSSDCGWGCMLRSGQMLVAQCLVTHFLGPDWRLHNQQTREEQAYHREIIRWFSEPVDGAPSDKTPFCLHNLANFGRQHKKEPGEWYGPASVAFIFRDAFEKASQSLPILSQLCLYVAQDCTVYVDDVLDLCTARSKSGSMGSSFDTGPDPDSSEEVAGAQCSSLHPRRDASWQRSLIILVPMRLGGEMLNDIYVPCVKKLLSQHNCMGVIGGKPKHSLYFLGYQEDKLIYLDPHYCRDAVDTRGNDFKIETYHCMSPRKLSFSKMDPSCTVGFYIKNEKEFQAFREIIQEVASPPQDRASYPMFIFSEGSHRDAHGGDLDSGSVDKGMVKVTHYRIDANGQKMRAFSKESEDFIVL</sequence>
<keyword evidence="7" id="KW-0788">Thiol protease</keyword>
<evidence type="ECO:0000256" key="6">
    <source>
        <dbReference type="ARBA" id="ARBA00022801"/>
    </source>
</evidence>
<dbReference type="SUPFAM" id="SSF54001">
    <property type="entry name" value="Cysteine proteinases"/>
    <property type="match status" value="1"/>
</dbReference>
<evidence type="ECO:0000256" key="5">
    <source>
        <dbReference type="ARBA" id="ARBA00022670"/>
    </source>
</evidence>
<comment type="similarity">
    <text evidence="2 11">Belongs to the peptidase C54 family.</text>
</comment>
<evidence type="ECO:0000256" key="10">
    <source>
        <dbReference type="ARBA" id="ARBA00029362"/>
    </source>
</evidence>
<feature type="region of interest" description="Disordered" evidence="12">
    <location>
        <begin position="289"/>
        <end position="328"/>
    </location>
</feature>
<keyword evidence="9 11" id="KW-0072">Autophagy</keyword>
<evidence type="ECO:0000256" key="8">
    <source>
        <dbReference type="ARBA" id="ARBA00022927"/>
    </source>
</evidence>
<dbReference type="InterPro" id="IPR005078">
    <property type="entry name" value="Peptidase_C54"/>
</dbReference>
<dbReference type="InterPro" id="IPR046792">
    <property type="entry name" value="Peptidase_C54_cat"/>
</dbReference>
<reference evidence="15" key="1">
    <citation type="submission" date="2025-08" db="UniProtKB">
        <authorList>
            <consortium name="RefSeq"/>
        </authorList>
    </citation>
    <scope>IDENTIFICATION</scope>
</reference>
<dbReference type="PANTHER" id="PTHR22624:SF52">
    <property type="entry name" value="CYSTEINE PROTEASE"/>
    <property type="match status" value="1"/>
</dbReference>
<evidence type="ECO:0000313" key="14">
    <source>
        <dbReference type="Proteomes" id="UP000694888"/>
    </source>
</evidence>
<evidence type="ECO:0000259" key="13">
    <source>
        <dbReference type="Pfam" id="PF03416"/>
    </source>
</evidence>
<comment type="catalytic activity">
    <reaction evidence="10">
        <text>[protein]-C-terminal L-amino acid-glycyl-phosphatidylethanolamide + H2O = [protein]-C-terminal L-amino acid-glycine + a 1,2-diacyl-sn-glycero-3-phosphoethanolamine</text>
        <dbReference type="Rhea" id="RHEA:67548"/>
        <dbReference type="Rhea" id="RHEA-COMP:17323"/>
        <dbReference type="Rhea" id="RHEA-COMP:17324"/>
        <dbReference type="ChEBI" id="CHEBI:15377"/>
        <dbReference type="ChEBI" id="CHEBI:64612"/>
        <dbReference type="ChEBI" id="CHEBI:172940"/>
        <dbReference type="ChEBI" id="CHEBI:172941"/>
    </reaction>
    <physiologicalReaction direction="left-to-right" evidence="10">
        <dbReference type="Rhea" id="RHEA:67549"/>
    </physiologicalReaction>
</comment>
<dbReference type="Pfam" id="PF03416">
    <property type="entry name" value="Peptidase_C54"/>
    <property type="match status" value="1"/>
</dbReference>
<keyword evidence="5 11" id="KW-0645">Protease</keyword>
<keyword evidence="3" id="KW-0813">Transport</keyword>
<evidence type="ECO:0000256" key="12">
    <source>
        <dbReference type="SAM" id="MobiDB-lite"/>
    </source>
</evidence>
<evidence type="ECO:0000256" key="1">
    <source>
        <dbReference type="ARBA" id="ARBA00004496"/>
    </source>
</evidence>
<feature type="compositionally biased region" description="Polar residues" evidence="12">
    <location>
        <begin position="289"/>
        <end position="301"/>
    </location>
</feature>
<gene>
    <name evidence="15" type="primary">LOC101850510</name>
</gene>
<comment type="function">
    <text evidence="11">Cysteine protease that plays a key role in autophagy by mediating both proteolytic activation and delipidation of ATG8 family proteins.</text>
</comment>
<name>A0ABM0K370_APLCA</name>
<keyword evidence="14" id="KW-1185">Reference proteome</keyword>
<comment type="subcellular location">
    <subcellularLocation>
        <location evidence="1 11">Cytoplasm</location>
    </subcellularLocation>
</comment>
<feature type="compositionally biased region" description="Basic and acidic residues" evidence="12">
    <location>
        <begin position="1"/>
        <end position="15"/>
    </location>
</feature>
<feature type="region of interest" description="Disordered" evidence="12">
    <location>
        <begin position="599"/>
        <end position="623"/>
    </location>
</feature>
<feature type="compositionally biased region" description="Polar residues" evidence="12">
    <location>
        <begin position="599"/>
        <end position="608"/>
    </location>
</feature>